<proteinExistence type="predicted"/>
<name>A0A926VKG0_9CYAN</name>
<sequence length="48" mass="5681">MVSKRLPKNRRAGLSESPILSWELGNWEKADYSSQIRFDDRLYLARLL</sequence>
<keyword evidence="2" id="KW-1185">Reference proteome</keyword>
<reference evidence="1" key="2">
    <citation type="submission" date="2020-08" db="EMBL/GenBank/DDBJ databases">
        <authorList>
            <person name="Chen M."/>
            <person name="Teng W."/>
            <person name="Zhao L."/>
            <person name="Hu C."/>
            <person name="Zhou Y."/>
            <person name="Han B."/>
            <person name="Song L."/>
            <person name="Shu W."/>
        </authorList>
    </citation>
    <scope>NUCLEOTIDE SEQUENCE</scope>
    <source>
        <strain evidence="1">FACHB-1375</strain>
    </source>
</reference>
<dbReference type="Proteomes" id="UP000641646">
    <property type="component" value="Unassembled WGS sequence"/>
</dbReference>
<accession>A0A926VKG0</accession>
<gene>
    <name evidence="1" type="ORF">H6G03_31750</name>
</gene>
<protein>
    <submittedName>
        <fullName evidence="1">Uncharacterized protein</fullName>
    </submittedName>
</protein>
<evidence type="ECO:0000313" key="2">
    <source>
        <dbReference type="Proteomes" id="UP000641646"/>
    </source>
</evidence>
<organism evidence="1 2">
    <name type="scientific">Aerosakkonema funiforme FACHB-1375</name>
    <dbReference type="NCBI Taxonomy" id="2949571"/>
    <lineage>
        <taxon>Bacteria</taxon>
        <taxon>Bacillati</taxon>
        <taxon>Cyanobacteriota</taxon>
        <taxon>Cyanophyceae</taxon>
        <taxon>Oscillatoriophycideae</taxon>
        <taxon>Aerosakkonematales</taxon>
        <taxon>Aerosakkonemataceae</taxon>
        <taxon>Aerosakkonema</taxon>
    </lineage>
</organism>
<dbReference type="RefSeq" id="WP_191057061.1">
    <property type="nucleotide sequence ID" value="NZ_JACJPW010000130.1"/>
</dbReference>
<comment type="caution">
    <text evidence="1">The sequence shown here is derived from an EMBL/GenBank/DDBJ whole genome shotgun (WGS) entry which is preliminary data.</text>
</comment>
<reference evidence="1" key="1">
    <citation type="journal article" date="2015" name="ISME J.">
        <title>Draft Genome Sequence of Streptomyces incarnatus NRRL8089, which Produces the Nucleoside Antibiotic Sinefungin.</title>
        <authorList>
            <person name="Oshima K."/>
            <person name="Hattori M."/>
            <person name="Shimizu H."/>
            <person name="Fukuda K."/>
            <person name="Nemoto M."/>
            <person name="Inagaki K."/>
            <person name="Tamura T."/>
        </authorList>
    </citation>
    <scope>NUCLEOTIDE SEQUENCE</scope>
    <source>
        <strain evidence="1">FACHB-1375</strain>
    </source>
</reference>
<dbReference type="AlphaFoldDB" id="A0A926VKG0"/>
<dbReference type="EMBL" id="JACJPW010000130">
    <property type="protein sequence ID" value="MBD2185590.1"/>
    <property type="molecule type" value="Genomic_DNA"/>
</dbReference>
<evidence type="ECO:0000313" key="1">
    <source>
        <dbReference type="EMBL" id="MBD2185590.1"/>
    </source>
</evidence>